<evidence type="ECO:0000313" key="2">
    <source>
        <dbReference type="Proteomes" id="UP000228767"/>
    </source>
</evidence>
<gene>
    <name evidence="1" type="ORF">COV10_03735</name>
</gene>
<dbReference type="Proteomes" id="UP000228767">
    <property type="component" value="Unassembled WGS sequence"/>
</dbReference>
<reference evidence="1 2" key="1">
    <citation type="submission" date="2017-09" db="EMBL/GenBank/DDBJ databases">
        <title>Depth-based differentiation of microbial function through sediment-hosted aquifers and enrichment of novel symbionts in the deep terrestrial subsurface.</title>
        <authorList>
            <person name="Probst A.J."/>
            <person name="Ladd B."/>
            <person name="Jarett J.K."/>
            <person name="Geller-Mcgrath D.E."/>
            <person name="Sieber C.M."/>
            <person name="Emerson J.B."/>
            <person name="Anantharaman K."/>
            <person name="Thomas B.C."/>
            <person name="Malmstrom R."/>
            <person name="Stieglmeier M."/>
            <person name="Klingl A."/>
            <person name="Woyke T."/>
            <person name="Ryan C.M."/>
            <person name="Banfield J.F."/>
        </authorList>
    </citation>
    <scope>NUCLEOTIDE SEQUENCE [LARGE SCALE GENOMIC DNA]</scope>
    <source>
        <strain evidence="1">CG10_big_fil_rev_8_21_14_0_10_51_16</strain>
    </source>
</reference>
<accession>A0A2H0RDN0</accession>
<dbReference type="AlphaFoldDB" id="A0A2H0RDN0"/>
<dbReference type="EMBL" id="PCYI01000025">
    <property type="protein sequence ID" value="PIR44587.1"/>
    <property type="molecule type" value="Genomic_DNA"/>
</dbReference>
<protein>
    <submittedName>
        <fullName evidence="1">Uncharacterized protein</fullName>
    </submittedName>
</protein>
<evidence type="ECO:0000313" key="1">
    <source>
        <dbReference type="EMBL" id="PIR44587.1"/>
    </source>
</evidence>
<organism evidence="1 2">
    <name type="scientific">Candidatus Vogelbacteria bacterium CG10_big_fil_rev_8_21_14_0_10_51_16</name>
    <dbReference type="NCBI Taxonomy" id="1975045"/>
    <lineage>
        <taxon>Bacteria</taxon>
        <taxon>Candidatus Vogeliibacteriota</taxon>
    </lineage>
</organism>
<name>A0A2H0RDN0_9BACT</name>
<proteinExistence type="predicted"/>
<sequence length="115" mass="12739">MILVAFSGATFGVFPKWTEAERAEARAMQATLKEAPVGTFIVWDKAEDGVSLVYCTAHHKLFLRSPLDGGPGHELYFEPIGRHLLAIERVVLPDSEEYPSTCVTYAKQVMPVSSR</sequence>
<comment type="caution">
    <text evidence="1">The sequence shown here is derived from an EMBL/GenBank/DDBJ whole genome shotgun (WGS) entry which is preliminary data.</text>
</comment>